<feature type="compositionally biased region" description="Low complexity" evidence="1">
    <location>
        <begin position="345"/>
        <end position="354"/>
    </location>
</feature>
<feature type="region of interest" description="Disordered" evidence="1">
    <location>
        <begin position="416"/>
        <end position="436"/>
    </location>
</feature>
<evidence type="ECO:0000256" key="1">
    <source>
        <dbReference type="SAM" id="MobiDB-lite"/>
    </source>
</evidence>
<dbReference type="GeneID" id="95975122"/>
<sequence length="853" mass="92566">MHASGAPRRRTDHRFSNHTPRQHEVQQNPARSGRSSAMLNPTGMTVSPNAVPSIANPIREHPVAEEVGPGKLKRGHTGSLQGRDVKPAPKQDVQPTLHDIPAEVSSQGPFLDEMMTQTNLLVLPPSNPSYKMAVFLKSTGPLEATSKRSRGKKIVSAMRFFKSNSRGPSEKLAAAHLRLNDVVPKQDETPALSAEQKLPRGVVQKVSKNGRKYLQIEETPHISSTSVGDCAPSLNPDILESSVSVCFPEQSSSENLSNWMIAFEDEAPASVDIKTSGHDSEAASKGACLSSDRSMESTVRILDASDNTPGKSPAEQRAAPAHDGRVSITPQISHDTGTNIAPLRSHPVVVGSPSLLPPPSRSDKRAVSVQNTSKPPQLAHPTPRRVGSQSTLLKGDSSDITGLHWSRDPALELKRVVQDSPGPPPPRSPLRINNEGKPRMIENVMDRTQARGNAPSPEDMRLRNAPKAQHPALRAPSVLDLTALPQIESRGRVKSIDTYKMIVSVDENDESHDKFNASKVLPKAVKSNARLSGTIDPLKKSSQSNTPRRRLKRARPDGPRPLDLAKLRAHTSTTNLSGVSCAGALPMKHTGRLVDISENVRVATAAHAGSPKIGYIRRPTNAFLRGRKSPVSRPRSARLTVNSRAGTPDRRVVIDETPKTQPVSPPPMKELPPTPTRQSTASQLSRDMFDAKLARAGSIQKTLPSPPIADRGNSLDFPSPPSSTRTAGRAKAMRRQDDQATTPVKNKPLPPRLAEKAEENEQSRLEARLAAIERRNRLLEAALMAVLKTSGTLNGCPCNLETLGATEHVCAHNHQRLHHNHHHHHQPHASESSTSTGAGIDVLDIFKETKVRY</sequence>
<feature type="region of interest" description="Disordered" evidence="1">
    <location>
        <begin position="1"/>
        <end position="94"/>
    </location>
</feature>
<gene>
    <name evidence="2" type="ORF">AAFC00_001419</name>
</gene>
<evidence type="ECO:0000313" key="3">
    <source>
        <dbReference type="Proteomes" id="UP001562354"/>
    </source>
</evidence>
<feature type="compositionally biased region" description="Basic and acidic residues" evidence="1">
    <location>
        <begin position="647"/>
        <end position="658"/>
    </location>
</feature>
<feature type="region of interest" description="Disordered" evidence="1">
    <location>
        <begin position="531"/>
        <end position="563"/>
    </location>
</feature>
<feature type="compositionally biased region" description="Pro residues" evidence="1">
    <location>
        <begin position="663"/>
        <end position="675"/>
    </location>
</feature>
<feature type="compositionally biased region" description="Polar residues" evidence="1">
    <location>
        <begin position="328"/>
        <end position="339"/>
    </location>
</feature>
<feature type="compositionally biased region" description="Basic and acidic residues" evidence="1">
    <location>
        <begin position="554"/>
        <end position="563"/>
    </location>
</feature>
<feature type="region of interest" description="Disordered" evidence="1">
    <location>
        <begin position="699"/>
        <end position="761"/>
    </location>
</feature>
<evidence type="ECO:0000313" key="2">
    <source>
        <dbReference type="EMBL" id="KAL1311228.1"/>
    </source>
</evidence>
<accession>A0ABR3PP35</accession>
<organism evidence="2 3">
    <name type="scientific">Neodothiora populina</name>
    <dbReference type="NCBI Taxonomy" id="2781224"/>
    <lineage>
        <taxon>Eukaryota</taxon>
        <taxon>Fungi</taxon>
        <taxon>Dikarya</taxon>
        <taxon>Ascomycota</taxon>
        <taxon>Pezizomycotina</taxon>
        <taxon>Dothideomycetes</taxon>
        <taxon>Dothideomycetidae</taxon>
        <taxon>Dothideales</taxon>
        <taxon>Dothioraceae</taxon>
        <taxon>Neodothiora</taxon>
    </lineage>
</organism>
<evidence type="ECO:0008006" key="4">
    <source>
        <dbReference type="Google" id="ProtNLM"/>
    </source>
</evidence>
<reference evidence="2 3" key="1">
    <citation type="submission" date="2024-07" db="EMBL/GenBank/DDBJ databases">
        <title>Draft sequence of the Neodothiora populina.</title>
        <authorList>
            <person name="Drown D.D."/>
            <person name="Schuette U.S."/>
            <person name="Buechlein A.B."/>
            <person name="Rusch D.R."/>
            <person name="Winton L.W."/>
            <person name="Adams G.A."/>
        </authorList>
    </citation>
    <scope>NUCLEOTIDE SEQUENCE [LARGE SCALE GENOMIC DNA]</scope>
    <source>
        <strain evidence="2 3">CPC 39397</strain>
    </source>
</reference>
<dbReference type="RefSeq" id="XP_069204077.1">
    <property type="nucleotide sequence ID" value="XM_069347923.1"/>
</dbReference>
<dbReference type="EMBL" id="JBFMKM010000003">
    <property type="protein sequence ID" value="KAL1311228.1"/>
    <property type="molecule type" value="Genomic_DNA"/>
</dbReference>
<feature type="region of interest" description="Disordered" evidence="1">
    <location>
        <begin position="275"/>
        <end position="403"/>
    </location>
</feature>
<dbReference type="Proteomes" id="UP001562354">
    <property type="component" value="Unassembled WGS sequence"/>
</dbReference>
<feature type="region of interest" description="Disordered" evidence="1">
    <location>
        <begin position="625"/>
        <end position="683"/>
    </location>
</feature>
<keyword evidence="3" id="KW-1185">Reference proteome</keyword>
<name>A0ABR3PP35_9PEZI</name>
<feature type="compositionally biased region" description="Polar residues" evidence="1">
    <location>
        <begin position="25"/>
        <end position="50"/>
    </location>
</feature>
<proteinExistence type="predicted"/>
<protein>
    <recommendedName>
        <fullName evidence="4">Proteophosphoglycan ppg4</fullName>
    </recommendedName>
</protein>
<comment type="caution">
    <text evidence="2">The sequence shown here is derived from an EMBL/GenBank/DDBJ whole genome shotgun (WGS) entry which is preliminary data.</text>
</comment>